<keyword evidence="1" id="KW-0812">Transmembrane</keyword>
<dbReference type="Proteomes" id="UP000343317">
    <property type="component" value="Unassembled WGS sequence"/>
</dbReference>
<evidence type="ECO:0000256" key="1">
    <source>
        <dbReference type="SAM" id="Phobius"/>
    </source>
</evidence>
<organism evidence="2 3">
    <name type="scientific">Pandoraea horticolens</name>
    <dbReference type="NCBI Taxonomy" id="2508298"/>
    <lineage>
        <taxon>Bacteria</taxon>
        <taxon>Pseudomonadati</taxon>
        <taxon>Pseudomonadota</taxon>
        <taxon>Betaproteobacteria</taxon>
        <taxon>Burkholderiales</taxon>
        <taxon>Burkholderiaceae</taxon>
        <taxon>Pandoraea</taxon>
    </lineage>
</organism>
<proteinExistence type="predicted"/>
<protein>
    <recommendedName>
        <fullName evidence="4">GAF domain-containing protein</fullName>
    </recommendedName>
</protein>
<keyword evidence="1" id="KW-1133">Transmembrane helix</keyword>
<name>A0A5E4Z678_9BURK</name>
<dbReference type="EMBL" id="CABPSM010000025">
    <property type="protein sequence ID" value="VVE56616.1"/>
    <property type="molecule type" value="Genomic_DNA"/>
</dbReference>
<dbReference type="InterPro" id="IPR029016">
    <property type="entry name" value="GAF-like_dom_sf"/>
</dbReference>
<keyword evidence="1" id="KW-0472">Membrane</keyword>
<evidence type="ECO:0008006" key="4">
    <source>
        <dbReference type="Google" id="ProtNLM"/>
    </source>
</evidence>
<evidence type="ECO:0000313" key="3">
    <source>
        <dbReference type="Proteomes" id="UP000343317"/>
    </source>
</evidence>
<feature type="transmembrane region" description="Helical" evidence="1">
    <location>
        <begin position="68"/>
        <end position="90"/>
    </location>
</feature>
<accession>A0A5E4Z678</accession>
<gene>
    <name evidence="2" type="ORF">PHO31112_05101</name>
</gene>
<keyword evidence="3" id="KW-1185">Reference proteome</keyword>
<reference evidence="2 3" key="1">
    <citation type="submission" date="2019-08" db="EMBL/GenBank/DDBJ databases">
        <authorList>
            <person name="Peeters C."/>
        </authorList>
    </citation>
    <scope>NUCLEOTIDE SEQUENCE [LARGE SCALE GENOMIC DNA]</scope>
    <source>
        <strain evidence="2 3">LMG 31112</strain>
    </source>
</reference>
<dbReference type="Gene3D" id="3.30.450.40">
    <property type="match status" value="1"/>
</dbReference>
<dbReference type="AlphaFoldDB" id="A0A5E4Z678"/>
<sequence>MARHLIQLTQNHNTNRFGGKVLAKPIPEPDRTPWYLTKTAIESLGSGAPAIAAIITAVRLVQEPAARVFGYVSAVAALWLIVAAILKILAANSQDKKEKEATERTHEGLRAALFALHSIVAHEAGLQPDAAKSKLRVTFHRVVPPLDTATEIQQLVDYVGGPREGGRGRKFSIRSGIAGKAARTLSPYTQSRQSEDIASFEAELREHWGYTEADSRNISRESFAWMAVPICDASGQHALGVVYLDSTEKDAFALPEVRNAIFVACGGIAAYVGERYK</sequence>
<evidence type="ECO:0000313" key="2">
    <source>
        <dbReference type="EMBL" id="VVE56616.1"/>
    </source>
</evidence>